<gene>
    <name evidence="1" type="ORF">CRHIZ90672A_00017519</name>
</gene>
<dbReference type="EMBL" id="CABFNQ020000648">
    <property type="protein sequence ID" value="CAH0021019.1"/>
    <property type="molecule type" value="Genomic_DNA"/>
</dbReference>
<proteinExistence type="predicted"/>
<name>A0A9N9VD41_9HYPO</name>
<evidence type="ECO:0000313" key="2">
    <source>
        <dbReference type="Proteomes" id="UP000696573"/>
    </source>
</evidence>
<dbReference type="OrthoDB" id="4379079at2759"/>
<sequence length="126" mass="14828">MVMIKLPKRNTHRVHINKGLPSKYNKKLSKWPFTWGGRKFRRISQPPRGSDGKLDPKFHRGDIQASLRLDIPLSEDNIVFLREHPEHVKWLKTHLHHDLLAKIELFCHPLVKQSSAILWFSFHQGS</sequence>
<evidence type="ECO:0000313" key="1">
    <source>
        <dbReference type="EMBL" id="CAH0021019.1"/>
    </source>
</evidence>
<dbReference type="AlphaFoldDB" id="A0A9N9VD41"/>
<comment type="caution">
    <text evidence="1">The sequence shown here is derived from an EMBL/GenBank/DDBJ whole genome shotgun (WGS) entry which is preliminary data.</text>
</comment>
<protein>
    <submittedName>
        <fullName evidence="1">Uncharacterized protein</fullName>
    </submittedName>
</protein>
<keyword evidence="2" id="KW-1185">Reference proteome</keyword>
<organism evidence="1 2">
    <name type="scientific">Clonostachys rhizophaga</name>
    <dbReference type="NCBI Taxonomy" id="160324"/>
    <lineage>
        <taxon>Eukaryota</taxon>
        <taxon>Fungi</taxon>
        <taxon>Dikarya</taxon>
        <taxon>Ascomycota</taxon>
        <taxon>Pezizomycotina</taxon>
        <taxon>Sordariomycetes</taxon>
        <taxon>Hypocreomycetidae</taxon>
        <taxon>Hypocreales</taxon>
        <taxon>Bionectriaceae</taxon>
        <taxon>Clonostachys</taxon>
    </lineage>
</organism>
<dbReference type="Proteomes" id="UP000696573">
    <property type="component" value="Unassembled WGS sequence"/>
</dbReference>
<accession>A0A9N9VD41</accession>
<reference evidence="1" key="1">
    <citation type="submission" date="2021-10" db="EMBL/GenBank/DDBJ databases">
        <authorList>
            <person name="Piombo E."/>
        </authorList>
    </citation>
    <scope>NUCLEOTIDE SEQUENCE</scope>
</reference>